<dbReference type="InterPro" id="IPR020422">
    <property type="entry name" value="TYR_PHOSPHATASE_DUAL_dom"/>
</dbReference>
<dbReference type="PROSITE" id="PS50054">
    <property type="entry name" value="TYR_PHOSPHATASE_DUAL"/>
    <property type="match status" value="1"/>
</dbReference>
<evidence type="ECO:0000259" key="6">
    <source>
        <dbReference type="PROSITE" id="PS50056"/>
    </source>
</evidence>
<sequence length="201" mass="22763">MTLNLSDYHLANSSTASYLSRSFNIEPPKERMMPGVPRYQTQSDRFKTALDCDEVYPGIVIGSGETMRNVKYLQKLGVTHVLNMAENDVNVSSQRYSKAGICYKGYRIKDLPQEDISATFDECVRFMDRALCSRMGLVYVGCLLGYSRSATVVAAYLMLKQNMSASEALGLMRRSREVHPNMGFLHQLGNLDNSLRRSRHR</sequence>
<dbReference type="PRINTS" id="PR01908">
    <property type="entry name" value="ADSPHPHTASE"/>
</dbReference>
<keyword evidence="3" id="KW-0904">Protein phosphatase</keyword>
<dbReference type="STRING" id="6832.A0A553PLK5"/>
<dbReference type="Pfam" id="PF00782">
    <property type="entry name" value="DSPc"/>
    <property type="match status" value="1"/>
</dbReference>
<dbReference type="InterPro" id="IPR029021">
    <property type="entry name" value="Prot-tyrosine_phosphatase-like"/>
</dbReference>
<evidence type="ECO:0000256" key="3">
    <source>
        <dbReference type="RuleBase" id="RU366038"/>
    </source>
</evidence>
<dbReference type="InterPro" id="IPR000340">
    <property type="entry name" value="Dual-sp_phosphatase_cat-dom"/>
</dbReference>
<dbReference type="SUPFAM" id="SSF52799">
    <property type="entry name" value="(Phosphotyrosine protein) phosphatases II"/>
    <property type="match status" value="1"/>
</dbReference>
<evidence type="ECO:0000256" key="2">
    <source>
        <dbReference type="PIRSR" id="PIRSR620405-1"/>
    </source>
</evidence>
<comment type="catalytic activity">
    <reaction evidence="3">
        <text>O-phospho-L-threonyl-[protein] + H2O = L-threonyl-[protein] + phosphate</text>
        <dbReference type="Rhea" id="RHEA:47004"/>
        <dbReference type="Rhea" id="RHEA-COMP:11060"/>
        <dbReference type="Rhea" id="RHEA-COMP:11605"/>
        <dbReference type="ChEBI" id="CHEBI:15377"/>
        <dbReference type="ChEBI" id="CHEBI:30013"/>
        <dbReference type="ChEBI" id="CHEBI:43474"/>
        <dbReference type="ChEBI" id="CHEBI:61977"/>
        <dbReference type="EC" id="3.1.3.16"/>
    </reaction>
</comment>
<feature type="active site" description="Phosphocysteine intermediate" evidence="2">
    <location>
        <position position="142"/>
    </location>
</feature>
<evidence type="ECO:0000256" key="1">
    <source>
        <dbReference type="ARBA" id="ARBA00008601"/>
    </source>
</evidence>
<keyword evidence="4" id="KW-0812">Transmembrane</keyword>
<keyword evidence="8" id="KW-1185">Reference proteome</keyword>
<dbReference type="GO" id="GO:0005737">
    <property type="term" value="C:cytoplasm"/>
    <property type="evidence" value="ECO:0007669"/>
    <property type="project" value="TreeGrafter"/>
</dbReference>
<organism evidence="7 8">
    <name type="scientific">Tigriopus californicus</name>
    <name type="common">Marine copepod</name>
    <dbReference type="NCBI Taxonomy" id="6832"/>
    <lineage>
        <taxon>Eukaryota</taxon>
        <taxon>Metazoa</taxon>
        <taxon>Ecdysozoa</taxon>
        <taxon>Arthropoda</taxon>
        <taxon>Crustacea</taxon>
        <taxon>Multicrustacea</taxon>
        <taxon>Hexanauplia</taxon>
        <taxon>Copepoda</taxon>
        <taxon>Harpacticoida</taxon>
        <taxon>Harpacticidae</taxon>
        <taxon>Tigriopus</taxon>
    </lineage>
</organism>
<dbReference type="Gene3D" id="3.90.190.10">
    <property type="entry name" value="Protein tyrosine phosphatase superfamily"/>
    <property type="match status" value="1"/>
</dbReference>
<name>A0A553PLK5_TIGCA</name>
<dbReference type="Proteomes" id="UP000318571">
    <property type="component" value="Chromosome 11"/>
</dbReference>
<dbReference type="GO" id="GO:0008138">
    <property type="term" value="F:protein tyrosine/serine/threonine phosphatase activity"/>
    <property type="evidence" value="ECO:0007669"/>
    <property type="project" value="UniProtKB-UniRule"/>
</dbReference>
<dbReference type="SMART" id="SM00195">
    <property type="entry name" value="DSPc"/>
    <property type="match status" value="1"/>
</dbReference>
<comment type="catalytic activity">
    <reaction evidence="3">
        <text>O-phospho-L-seryl-[protein] + H2O = L-seryl-[protein] + phosphate</text>
        <dbReference type="Rhea" id="RHEA:20629"/>
        <dbReference type="Rhea" id="RHEA-COMP:9863"/>
        <dbReference type="Rhea" id="RHEA-COMP:11604"/>
        <dbReference type="ChEBI" id="CHEBI:15377"/>
        <dbReference type="ChEBI" id="CHEBI:29999"/>
        <dbReference type="ChEBI" id="CHEBI:43474"/>
        <dbReference type="ChEBI" id="CHEBI:83421"/>
        <dbReference type="EC" id="3.1.3.16"/>
    </reaction>
</comment>
<dbReference type="InterPro" id="IPR020405">
    <property type="entry name" value="Atypical_DUSP_subfamA"/>
</dbReference>
<dbReference type="PROSITE" id="PS50056">
    <property type="entry name" value="TYR_PHOSPHATASE_2"/>
    <property type="match status" value="1"/>
</dbReference>
<dbReference type="GO" id="GO:0043409">
    <property type="term" value="P:negative regulation of MAPK cascade"/>
    <property type="evidence" value="ECO:0007669"/>
    <property type="project" value="TreeGrafter"/>
</dbReference>
<evidence type="ECO:0000259" key="5">
    <source>
        <dbReference type="PROSITE" id="PS50054"/>
    </source>
</evidence>
<dbReference type="OMA" id="SYMHVNT"/>
<dbReference type="GO" id="GO:0004722">
    <property type="term" value="F:protein serine/threonine phosphatase activity"/>
    <property type="evidence" value="ECO:0007669"/>
    <property type="project" value="UniProtKB-EC"/>
</dbReference>
<dbReference type="AlphaFoldDB" id="A0A553PLK5"/>
<dbReference type="PANTHER" id="PTHR45682:SF5">
    <property type="entry name" value="DUAL SPECIFICITY PROTEIN PHOSPHATASE"/>
    <property type="match status" value="1"/>
</dbReference>
<dbReference type="GO" id="GO:0033549">
    <property type="term" value="F:MAP kinase phosphatase activity"/>
    <property type="evidence" value="ECO:0007669"/>
    <property type="project" value="TreeGrafter"/>
</dbReference>
<dbReference type="EMBL" id="VCGU01000003">
    <property type="protein sequence ID" value="TRY78567.1"/>
    <property type="molecule type" value="Genomic_DNA"/>
</dbReference>
<comment type="caution">
    <text evidence="7">The sequence shown here is derived from an EMBL/GenBank/DDBJ whole genome shotgun (WGS) entry which is preliminary data.</text>
</comment>
<keyword evidence="4" id="KW-0472">Membrane</keyword>
<evidence type="ECO:0000313" key="8">
    <source>
        <dbReference type="Proteomes" id="UP000318571"/>
    </source>
</evidence>
<protein>
    <recommendedName>
        <fullName evidence="3">Dual specificity protein phosphatase</fullName>
        <ecNumber evidence="3">3.1.3.16</ecNumber>
        <ecNumber evidence="3">3.1.3.48</ecNumber>
    </recommendedName>
</protein>
<comment type="catalytic activity">
    <reaction evidence="3">
        <text>O-phospho-L-tyrosyl-[protein] + H2O = L-tyrosyl-[protein] + phosphate</text>
        <dbReference type="Rhea" id="RHEA:10684"/>
        <dbReference type="Rhea" id="RHEA-COMP:10136"/>
        <dbReference type="Rhea" id="RHEA-COMP:20101"/>
        <dbReference type="ChEBI" id="CHEBI:15377"/>
        <dbReference type="ChEBI" id="CHEBI:43474"/>
        <dbReference type="ChEBI" id="CHEBI:46858"/>
        <dbReference type="ChEBI" id="CHEBI:61978"/>
        <dbReference type="EC" id="3.1.3.48"/>
    </reaction>
</comment>
<evidence type="ECO:0000256" key="4">
    <source>
        <dbReference type="SAM" id="Phobius"/>
    </source>
</evidence>
<dbReference type="EC" id="3.1.3.16" evidence="3"/>
<keyword evidence="4" id="KW-1133">Transmembrane helix</keyword>
<dbReference type="InterPro" id="IPR000387">
    <property type="entry name" value="Tyr_Pase_dom"/>
</dbReference>
<comment type="similarity">
    <text evidence="1 3">Belongs to the protein-tyrosine phosphatase family. Non-receptor class dual specificity subfamily.</text>
</comment>
<dbReference type="EC" id="3.1.3.48" evidence="3"/>
<feature type="domain" description="Tyrosine-protein phosphatase" evidence="5">
    <location>
        <begin position="51"/>
        <end position="197"/>
    </location>
</feature>
<dbReference type="PANTHER" id="PTHR45682">
    <property type="entry name" value="AGAP008228-PA"/>
    <property type="match status" value="1"/>
</dbReference>
<dbReference type="PRINTS" id="PR01909">
    <property type="entry name" value="ADSPHPHTASEA"/>
</dbReference>
<evidence type="ECO:0000313" key="7">
    <source>
        <dbReference type="EMBL" id="TRY78567.1"/>
    </source>
</evidence>
<feature type="domain" description="Tyrosine specific protein phosphatases" evidence="6">
    <location>
        <begin position="118"/>
        <end position="176"/>
    </location>
</feature>
<feature type="transmembrane region" description="Helical" evidence="4">
    <location>
        <begin position="137"/>
        <end position="159"/>
    </location>
</feature>
<gene>
    <name evidence="7" type="ORF">TCAL_06471</name>
</gene>
<comment type="function">
    <text evidence="3">Dual specificity phosphatase able to dephosphorylate phosphotyrosine, phosphoserine and phosphothreonine residues, with a preference for phosphotyrosine as a substrate.</text>
</comment>
<reference evidence="7 8" key="1">
    <citation type="journal article" date="2018" name="Nat. Ecol. Evol.">
        <title>Genomic signatures of mitonuclear coevolution across populations of Tigriopus californicus.</title>
        <authorList>
            <person name="Barreto F.S."/>
            <person name="Watson E.T."/>
            <person name="Lima T.G."/>
            <person name="Willett C.S."/>
            <person name="Edmands S."/>
            <person name="Li W."/>
            <person name="Burton R.S."/>
        </authorList>
    </citation>
    <scope>NUCLEOTIDE SEQUENCE [LARGE SCALE GENOMIC DNA]</scope>
    <source>
        <strain evidence="7 8">San Diego</strain>
    </source>
</reference>
<dbReference type="GO" id="GO:0004725">
    <property type="term" value="F:protein tyrosine phosphatase activity"/>
    <property type="evidence" value="ECO:0007669"/>
    <property type="project" value="UniProtKB-EC"/>
</dbReference>
<keyword evidence="3" id="KW-0378">Hydrolase</keyword>
<dbReference type="OrthoDB" id="253091at2759"/>
<proteinExistence type="inferred from homology"/>
<accession>A0A553PLK5</accession>